<dbReference type="InterPro" id="IPR053007">
    <property type="entry name" value="CYP450_monoxygenase_sec-met"/>
</dbReference>
<name>A0A9W8Z7Q6_9PLEO</name>
<dbReference type="GO" id="GO:0005506">
    <property type="term" value="F:iron ion binding"/>
    <property type="evidence" value="ECO:0007669"/>
    <property type="project" value="InterPro"/>
</dbReference>
<evidence type="ECO:0000313" key="2">
    <source>
        <dbReference type="Proteomes" id="UP001140510"/>
    </source>
</evidence>
<dbReference type="GO" id="GO:0004497">
    <property type="term" value="F:monooxygenase activity"/>
    <property type="evidence" value="ECO:0007669"/>
    <property type="project" value="InterPro"/>
</dbReference>
<dbReference type="InterPro" id="IPR036396">
    <property type="entry name" value="Cyt_P450_sf"/>
</dbReference>
<proteinExistence type="predicted"/>
<keyword evidence="2" id="KW-1185">Reference proteome</keyword>
<gene>
    <name evidence="1" type="ORF">N0V91_008197</name>
</gene>
<dbReference type="SUPFAM" id="SSF48264">
    <property type="entry name" value="Cytochrome P450"/>
    <property type="match status" value="1"/>
</dbReference>
<reference evidence="1" key="1">
    <citation type="submission" date="2022-10" db="EMBL/GenBank/DDBJ databases">
        <title>Tapping the CABI collections for fungal endophytes: first genome assemblies for Collariella, Neodidymelliopsis, Ascochyta clinopodiicola, Didymella pomorum, Didymosphaeria variabile, Neocosmospora piperis and Neocucurbitaria cava.</title>
        <authorList>
            <person name="Hill R."/>
        </authorList>
    </citation>
    <scope>NUCLEOTIDE SEQUENCE</scope>
    <source>
        <strain evidence="1">IMI 355091</strain>
    </source>
</reference>
<dbReference type="PANTHER" id="PTHR47582:SF1">
    <property type="entry name" value="P450, PUTATIVE (EUROFUNG)-RELATED"/>
    <property type="match status" value="1"/>
</dbReference>
<dbReference type="OrthoDB" id="3366823at2759"/>
<dbReference type="AlphaFoldDB" id="A0A9W8Z7Q6"/>
<dbReference type="GO" id="GO:0020037">
    <property type="term" value="F:heme binding"/>
    <property type="evidence" value="ECO:0007669"/>
    <property type="project" value="InterPro"/>
</dbReference>
<organism evidence="1 2">
    <name type="scientific">Didymella pomorum</name>
    <dbReference type="NCBI Taxonomy" id="749634"/>
    <lineage>
        <taxon>Eukaryota</taxon>
        <taxon>Fungi</taxon>
        <taxon>Dikarya</taxon>
        <taxon>Ascomycota</taxon>
        <taxon>Pezizomycotina</taxon>
        <taxon>Dothideomycetes</taxon>
        <taxon>Pleosporomycetidae</taxon>
        <taxon>Pleosporales</taxon>
        <taxon>Pleosporineae</taxon>
        <taxon>Didymellaceae</taxon>
        <taxon>Didymella</taxon>
    </lineage>
</organism>
<evidence type="ECO:0000313" key="1">
    <source>
        <dbReference type="EMBL" id="KAJ4401056.1"/>
    </source>
</evidence>
<protein>
    <submittedName>
        <fullName evidence="1">Uncharacterized protein</fullName>
    </submittedName>
</protein>
<dbReference type="EMBL" id="JAPEVA010000079">
    <property type="protein sequence ID" value="KAJ4401056.1"/>
    <property type="molecule type" value="Genomic_DNA"/>
</dbReference>
<sequence length="126" mass="14092">MLKERHQFHLDYGITDPDERAKLEVAIPLGFKVNAAAGTTLWDVCNVFSRPELVRKIRDEIPASALVSHGVLSADKLRLSCPRLNLACKETMRLYVPSASARLVHEDVLVADQWLLRKGPIVCGFL</sequence>
<dbReference type="PANTHER" id="PTHR47582">
    <property type="entry name" value="P450, PUTATIVE (EUROFUNG)-RELATED"/>
    <property type="match status" value="1"/>
</dbReference>
<dbReference type="GO" id="GO:0016705">
    <property type="term" value="F:oxidoreductase activity, acting on paired donors, with incorporation or reduction of molecular oxygen"/>
    <property type="evidence" value="ECO:0007669"/>
    <property type="project" value="InterPro"/>
</dbReference>
<comment type="caution">
    <text evidence="1">The sequence shown here is derived from an EMBL/GenBank/DDBJ whole genome shotgun (WGS) entry which is preliminary data.</text>
</comment>
<dbReference type="Proteomes" id="UP001140510">
    <property type="component" value="Unassembled WGS sequence"/>
</dbReference>
<dbReference type="Gene3D" id="1.10.630.10">
    <property type="entry name" value="Cytochrome P450"/>
    <property type="match status" value="1"/>
</dbReference>
<accession>A0A9W8Z7Q6</accession>